<dbReference type="Proteomes" id="UP001432322">
    <property type="component" value="Unassembled WGS sequence"/>
</dbReference>
<comment type="caution">
    <text evidence="2">The sequence shown here is derived from an EMBL/GenBank/DDBJ whole genome shotgun (WGS) entry which is preliminary data.</text>
</comment>
<evidence type="ECO:0000256" key="1">
    <source>
        <dbReference type="SAM" id="Phobius"/>
    </source>
</evidence>
<organism evidence="2 3">
    <name type="scientific">Pristionchus fissidentatus</name>
    <dbReference type="NCBI Taxonomy" id="1538716"/>
    <lineage>
        <taxon>Eukaryota</taxon>
        <taxon>Metazoa</taxon>
        <taxon>Ecdysozoa</taxon>
        <taxon>Nematoda</taxon>
        <taxon>Chromadorea</taxon>
        <taxon>Rhabditida</taxon>
        <taxon>Rhabditina</taxon>
        <taxon>Diplogasteromorpha</taxon>
        <taxon>Diplogasteroidea</taxon>
        <taxon>Neodiplogasteridae</taxon>
        <taxon>Pristionchus</taxon>
    </lineage>
</organism>
<gene>
    <name evidence="2" type="ORF">PFISCL1PPCAC_3108</name>
</gene>
<keyword evidence="3" id="KW-1185">Reference proteome</keyword>
<dbReference type="AlphaFoldDB" id="A0AAV5UZ84"/>
<sequence length="78" mass="9048">AAFASSLLPNYAFKHAIDAIREADLRDKSLWFSETSEAMPLGFPLIMMIVDTVLFFYLAIFIDWSRSSFENPLSIWRR</sequence>
<accession>A0AAV5UZ84</accession>
<feature type="transmembrane region" description="Helical" evidence="1">
    <location>
        <begin position="41"/>
        <end position="62"/>
    </location>
</feature>
<name>A0AAV5UZ84_9BILA</name>
<keyword evidence="1" id="KW-0812">Transmembrane</keyword>
<protein>
    <submittedName>
        <fullName evidence="2">Uncharacterized protein</fullName>
    </submittedName>
</protein>
<proteinExistence type="predicted"/>
<keyword evidence="1" id="KW-1133">Transmembrane helix</keyword>
<dbReference type="EMBL" id="BTSY01000001">
    <property type="protein sequence ID" value="GMT11811.1"/>
    <property type="molecule type" value="Genomic_DNA"/>
</dbReference>
<evidence type="ECO:0000313" key="3">
    <source>
        <dbReference type="Proteomes" id="UP001432322"/>
    </source>
</evidence>
<evidence type="ECO:0000313" key="2">
    <source>
        <dbReference type="EMBL" id="GMT11811.1"/>
    </source>
</evidence>
<keyword evidence="1" id="KW-0472">Membrane</keyword>
<feature type="non-terminal residue" evidence="2">
    <location>
        <position position="78"/>
    </location>
</feature>
<feature type="non-terminal residue" evidence="2">
    <location>
        <position position="1"/>
    </location>
</feature>
<reference evidence="2" key="1">
    <citation type="submission" date="2023-10" db="EMBL/GenBank/DDBJ databases">
        <title>Genome assembly of Pristionchus species.</title>
        <authorList>
            <person name="Yoshida K."/>
            <person name="Sommer R.J."/>
        </authorList>
    </citation>
    <scope>NUCLEOTIDE SEQUENCE</scope>
    <source>
        <strain evidence="2">RS5133</strain>
    </source>
</reference>